<dbReference type="EMBL" id="UINC01019435">
    <property type="protein sequence ID" value="SVA82272.1"/>
    <property type="molecule type" value="Genomic_DNA"/>
</dbReference>
<protein>
    <recommendedName>
        <fullName evidence="3">Isoprenyl transferase</fullName>
    </recommendedName>
</protein>
<dbReference type="GO" id="GO:0045547">
    <property type="term" value="F:ditrans,polycis-polyprenyl diphosphate synthase [(2E,6E)-farnesyl diphosphate specific] activity"/>
    <property type="evidence" value="ECO:0007669"/>
    <property type="project" value="TreeGrafter"/>
</dbReference>
<dbReference type="PANTHER" id="PTHR10291:SF43">
    <property type="entry name" value="DEHYDRODOLICHYL DIPHOSPHATE SYNTHASE COMPLEX SUBUNIT DHDDS"/>
    <property type="match status" value="1"/>
</dbReference>
<dbReference type="Gene3D" id="3.40.1180.10">
    <property type="entry name" value="Decaprenyl diphosphate synthase-like"/>
    <property type="match status" value="1"/>
</dbReference>
<reference evidence="2" key="1">
    <citation type="submission" date="2018-05" db="EMBL/GenBank/DDBJ databases">
        <authorList>
            <person name="Lanie J.A."/>
            <person name="Ng W.-L."/>
            <person name="Kazmierczak K.M."/>
            <person name="Andrzejewski T.M."/>
            <person name="Davidsen T.M."/>
            <person name="Wayne K.J."/>
            <person name="Tettelin H."/>
            <person name="Glass J.I."/>
            <person name="Rusch D."/>
            <person name="Podicherti R."/>
            <person name="Tsui H.-C.T."/>
            <person name="Winkler M.E."/>
        </authorList>
    </citation>
    <scope>NUCLEOTIDE SEQUENCE</scope>
</reference>
<dbReference type="NCBIfam" id="TIGR00055">
    <property type="entry name" value="uppS"/>
    <property type="match status" value="1"/>
</dbReference>
<dbReference type="InterPro" id="IPR001441">
    <property type="entry name" value="UPP_synth-like"/>
</dbReference>
<name>A0A381Z075_9ZZZZ</name>
<organism evidence="2">
    <name type="scientific">marine metagenome</name>
    <dbReference type="NCBI Taxonomy" id="408172"/>
    <lineage>
        <taxon>unclassified sequences</taxon>
        <taxon>metagenomes</taxon>
        <taxon>ecological metagenomes</taxon>
    </lineage>
</organism>
<accession>A0A381Z075</accession>
<dbReference type="InterPro" id="IPR036424">
    <property type="entry name" value="UPP_synth-like_sf"/>
</dbReference>
<dbReference type="PANTHER" id="PTHR10291">
    <property type="entry name" value="DEHYDRODOLICHYL DIPHOSPHATE SYNTHASE FAMILY MEMBER"/>
    <property type="match status" value="1"/>
</dbReference>
<evidence type="ECO:0008006" key="3">
    <source>
        <dbReference type="Google" id="ProtNLM"/>
    </source>
</evidence>
<gene>
    <name evidence="2" type="ORF">METZ01_LOCUS135126</name>
</gene>
<sequence>MSLNKVNHLAIIMDGNQRWALLNKKNKLEGYLAGLNNLKLIINKCIEKKIKNLTVYALSSENINRASTKIIFNLIRDKHKEFLKELLKNHIININIIGEKTNISKDILNIFKSLIKKKNPTINLNIVFNYGSLDEIVYIVNNFIINKNKKINKNSVRSSMYLGNIPDPDILIRTGGYQRLSNFILLNLSYTELFFTNTLWPDFSHNELESILLKFSKVNRNYGL</sequence>
<dbReference type="SUPFAM" id="SSF64005">
    <property type="entry name" value="Undecaprenyl diphosphate synthase"/>
    <property type="match status" value="1"/>
</dbReference>
<evidence type="ECO:0000313" key="2">
    <source>
        <dbReference type="EMBL" id="SVA82272.1"/>
    </source>
</evidence>
<dbReference type="CDD" id="cd00475">
    <property type="entry name" value="Cis_IPPS"/>
    <property type="match status" value="1"/>
</dbReference>
<keyword evidence="1" id="KW-0808">Transferase</keyword>
<dbReference type="GO" id="GO:0016094">
    <property type="term" value="P:polyprenol biosynthetic process"/>
    <property type="evidence" value="ECO:0007669"/>
    <property type="project" value="TreeGrafter"/>
</dbReference>
<proteinExistence type="predicted"/>
<dbReference type="Pfam" id="PF01255">
    <property type="entry name" value="Prenyltransf"/>
    <property type="match status" value="1"/>
</dbReference>
<evidence type="ECO:0000256" key="1">
    <source>
        <dbReference type="ARBA" id="ARBA00022679"/>
    </source>
</evidence>
<dbReference type="AlphaFoldDB" id="A0A381Z075"/>